<comment type="catalytic activity">
    <reaction evidence="1">
        <text>ATP + H2O = ADP + phosphate + H(+)</text>
        <dbReference type="Rhea" id="RHEA:13065"/>
        <dbReference type="ChEBI" id="CHEBI:15377"/>
        <dbReference type="ChEBI" id="CHEBI:15378"/>
        <dbReference type="ChEBI" id="CHEBI:30616"/>
        <dbReference type="ChEBI" id="CHEBI:43474"/>
        <dbReference type="ChEBI" id="CHEBI:456216"/>
        <dbReference type="EC" id="5.6.2.3"/>
    </reaction>
</comment>
<organism evidence="3 4">
    <name type="scientific">Solanum pennellii</name>
    <name type="common">Tomato</name>
    <name type="synonym">Lycopersicon pennellii</name>
    <dbReference type="NCBI Taxonomy" id="28526"/>
    <lineage>
        <taxon>Eukaryota</taxon>
        <taxon>Viridiplantae</taxon>
        <taxon>Streptophyta</taxon>
        <taxon>Embryophyta</taxon>
        <taxon>Tracheophyta</taxon>
        <taxon>Spermatophyta</taxon>
        <taxon>Magnoliopsida</taxon>
        <taxon>eudicotyledons</taxon>
        <taxon>Gunneridae</taxon>
        <taxon>Pentapetalae</taxon>
        <taxon>asterids</taxon>
        <taxon>lamiids</taxon>
        <taxon>Solanales</taxon>
        <taxon>Solanaceae</taxon>
        <taxon>Solanoideae</taxon>
        <taxon>Solaneae</taxon>
        <taxon>Solanum</taxon>
        <taxon>Solanum subgen. Lycopersicon</taxon>
    </lineage>
</organism>
<comment type="similarity">
    <text evidence="1">Belongs to the helicase family.</text>
</comment>
<accession>A0ABM1GSU6</accession>
<dbReference type="PANTHER" id="PTHR10492:SF101">
    <property type="entry name" value="ATP-DEPENDENT DNA HELICASE"/>
    <property type="match status" value="1"/>
</dbReference>
<evidence type="ECO:0000313" key="4">
    <source>
        <dbReference type="RefSeq" id="XP_015075447.1"/>
    </source>
</evidence>
<name>A0ABM1GSU6_SOLPN</name>
<feature type="domain" description="DNA helicase Pif1-like DEAD-box helicase" evidence="2">
    <location>
        <begin position="1"/>
        <end position="113"/>
    </location>
</feature>
<dbReference type="Pfam" id="PF05970">
    <property type="entry name" value="PIF1"/>
    <property type="match status" value="1"/>
</dbReference>
<dbReference type="GeneID" id="107019470"/>
<protein>
    <recommendedName>
        <fullName evidence="1">ATP-dependent DNA helicase</fullName>
        <ecNumber evidence="1">5.6.2.3</ecNumber>
    </recommendedName>
</protein>
<keyword evidence="1" id="KW-0347">Helicase</keyword>
<keyword evidence="1" id="KW-0234">DNA repair</keyword>
<reference evidence="4" key="2">
    <citation type="submission" date="2025-08" db="UniProtKB">
        <authorList>
            <consortium name="RefSeq"/>
        </authorList>
    </citation>
    <scope>IDENTIFICATION</scope>
</reference>
<dbReference type="EC" id="5.6.2.3" evidence="1"/>
<dbReference type="InterPro" id="IPR027417">
    <property type="entry name" value="P-loop_NTPase"/>
</dbReference>
<dbReference type="InterPro" id="IPR010285">
    <property type="entry name" value="DNA_helicase_pif1-like_DEAD"/>
</dbReference>
<dbReference type="Proteomes" id="UP000694930">
    <property type="component" value="Chromosome 5"/>
</dbReference>
<evidence type="ECO:0000256" key="1">
    <source>
        <dbReference type="RuleBase" id="RU363044"/>
    </source>
</evidence>
<dbReference type="SUPFAM" id="SSF52540">
    <property type="entry name" value="P-loop containing nucleoside triphosphate hydrolases"/>
    <property type="match status" value="1"/>
</dbReference>
<reference evidence="3" key="1">
    <citation type="journal article" date="2014" name="Nat. Genet.">
        <title>The genome of the stress-tolerant wild tomato species Solanum pennellii.</title>
        <authorList>
            <person name="Bolger A."/>
            <person name="Scossa F."/>
            <person name="Bolger M.E."/>
            <person name="Lanz C."/>
            <person name="Maumus F."/>
            <person name="Tohge T."/>
            <person name="Quesneville H."/>
            <person name="Alseekh S."/>
            <person name="Sorensen I."/>
            <person name="Lichtenstein G."/>
            <person name="Fich E.A."/>
            <person name="Conte M."/>
            <person name="Keller H."/>
            <person name="Schneeberger K."/>
            <person name="Schwacke R."/>
            <person name="Ofner I."/>
            <person name="Vrebalov J."/>
            <person name="Xu Y."/>
            <person name="Osorio S."/>
            <person name="Aflitos S.A."/>
            <person name="Schijlen E."/>
            <person name="Jimenez-Gomez J.M."/>
            <person name="Ryngajllo M."/>
            <person name="Kimura S."/>
            <person name="Kumar R."/>
            <person name="Koenig D."/>
            <person name="Headland L.R."/>
            <person name="Maloof J.N."/>
            <person name="Sinha N."/>
            <person name="van Ham R.C."/>
            <person name="Lankhorst R.K."/>
            <person name="Mao L."/>
            <person name="Vogel A."/>
            <person name="Arsova B."/>
            <person name="Panstruga R."/>
            <person name="Fei Z."/>
            <person name="Rose J.K."/>
            <person name="Zamir D."/>
            <person name="Carrari F."/>
            <person name="Giovannoni J.J."/>
            <person name="Weigel D."/>
            <person name="Usadel B."/>
            <person name="Fernie A.R."/>
        </authorList>
    </citation>
    <scope>NUCLEOTIDE SEQUENCE [LARGE SCALE GENOMIC DNA]</scope>
    <source>
        <strain evidence="3">cv. LA0716</strain>
    </source>
</reference>
<dbReference type="PANTHER" id="PTHR10492">
    <property type="match status" value="1"/>
</dbReference>
<sequence length="137" mass="15921">MANKYCFEALDKSLKDILRDRFENSCDKPFGSLKIMCGGDFRQIMPVIPKGTRADIVDASLNSSHMWPYFSIYELKENMRLTCGRVMGSEAERIATFDRWLLQIGDGSVYDDKKMELIKLLPDIYPLHHHTTKWNQL</sequence>
<keyword evidence="3" id="KW-1185">Reference proteome</keyword>
<keyword evidence="1" id="KW-0233">DNA recombination</keyword>
<keyword evidence="1" id="KW-0547">Nucleotide-binding</keyword>
<gene>
    <name evidence="4" type="primary">LOC107019470</name>
</gene>
<keyword evidence="1" id="KW-0227">DNA damage</keyword>
<proteinExistence type="inferred from homology"/>
<dbReference type="RefSeq" id="XP_015075447.1">
    <property type="nucleotide sequence ID" value="XM_015219961.1"/>
</dbReference>
<keyword evidence="1" id="KW-0378">Hydrolase</keyword>
<comment type="cofactor">
    <cofactor evidence="1">
        <name>Mg(2+)</name>
        <dbReference type="ChEBI" id="CHEBI:18420"/>
    </cofactor>
</comment>
<keyword evidence="1" id="KW-0067">ATP-binding</keyword>
<evidence type="ECO:0000313" key="3">
    <source>
        <dbReference type="Proteomes" id="UP000694930"/>
    </source>
</evidence>
<evidence type="ECO:0000259" key="2">
    <source>
        <dbReference type="Pfam" id="PF05970"/>
    </source>
</evidence>